<dbReference type="EMBL" id="JPMX01000062">
    <property type="protein sequence ID" value="KGH45961.1"/>
    <property type="molecule type" value="Genomic_DNA"/>
</dbReference>
<keyword evidence="1" id="KW-0472">Membrane</keyword>
<feature type="transmembrane region" description="Helical" evidence="1">
    <location>
        <begin position="12"/>
        <end position="29"/>
    </location>
</feature>
<proteinExistence type="predicted"/>
<dbReference type="RefSeq" id="WP_036336517.1">
    <property type="nucleotide sequence ID" value="NZ_JPMX01000062.1"/>
</dbReference>
<evidence type="ECO:0000256" key="1">
    <source>
        <dbReference type="SAM" id="Phobius"/>
    </source>
</evidence>
<dbReference type="AlphaFoldDB" id="A0A098Y8C7"/>
<name>A0A098Y8C7_9ACTN</name>
<protein>
    <submittedName>
        <fullName evidence="2">Uncharacterized protein</fullName>
    </submittedName>
</protein>
<gene>
    <name evidence="2" type="ORF">IN07_14350</name>
</gene>
<dbReference type="STRING" id="1522368.IN07_14350"/>
<keyword evidence="1" id="KW-0812">Transmembrane</keyword>
<comment type="caution">
    <text evidence="2">The sequence shown here is derived from an EMBL/GenBank/DDBJ whole genome shotgun (WGS) entry which is preliminary data.</text>
</comment>
<sequence>MVADWGELLAPLLTGAIGAGIGGLFGRRLRHRRVQRRMRAGRAELSARSPDGWGPSLSRSWRTYVATPRMGALVLHRRFRRDRAEHAMTVLAVDPGTRRPRARELWSMQAVKSRVLTVRTPEGRLELAVPDHQEDWLRERLAGPGN</sequence>
<accession>A0A098Y8C7</accession>
<evidence type="ECO:0000313" key="3">
    <source>
        <dbReference type="Proteomes" id="UP000029713"/>
    </source>
</evidence>
<dbReference type="Proteomes" id="UP000029713">
    <property type="component" value="Unassembled WGS sequence"/>
</dbReference>
<keyword evidence="3" id="KW-1185">Reference proteome</keyword>
<organism evidence="2 3">
    <name type="scientific">Modestobacter caceresii</name>
    <dbReference type="NCBI Taxonomy" id="1522368"/>
    <lineage>
        <taxon>Bacteria</taxon>
        <taxon>Bacillati</taxon>
        <taxon>Actinomycetota</taxon>
        <taxon>Actinomycetes</taxon>
        <taxon>Geodermatophilales</taxon>
        <taxon>Geodermatophilaceae</taxon>
        <taxon>Modestobacter</taxon>
    </lineage>
</organism>
<evidence type="ECO:0000313" key="2">
    <source>
        <dbReference type="EMBL" id="KGH45961.1"/>
    </source>
</evidence>
<keyword evidence="1" id="KW-1133">Transmembrane helix</keyword>
<reference evidence="2 3" key="1">
    <citation type="submission" date="2014-07" db="EMBL/GenBank/DDBJ databases">
        <title>Biosystematic studies on Modestobacter strains isolated from extreme hyper-arid desert soil and from historic building.</title>
        <authorList>
            <person name="Bukarasam K."/>
            <person name="Bull A."/>
            <person name="Girard G."/>
            <person name="van Wezel G."/>
            <person name="Goodfellow M."/>
        </authorList>
    </citation>
    <scope>NUCLEOTIDE SEQUENCE [LARGE SCALE GENOMIC DNA]</scope>
    <source>
        <strain evidence="2 3">KNN45-2b</strain>
    </source>
</reference>